<dbReference type="EMBL" id="CP011390">
    <property type="protein sequence ID" value="ANE53036.1"/>
    <property type="molecule type" value="Genomic_DNA"/>
</dbReference>
<evidence type="ECO:0008006" key="4">
    <source>
        <dbReference type="Google" id="ProtNLM"/>
    </source>
</evidence>
<proteinExistence type="predicted"/>
<dbReference type="KEGG" id="fla:SY85_23735"/>
<reference evidence="2 3" key="2">
    <citation type="journal article" date="2016" name="Int. J. Syst. Evol. Microbiol.">
        <title>Flavisolibacter tropicus sp. nov., isolated from tropical soil.</title>
        <authorList>
            <person name="Lee J.J."/>
            <person name="Kang M.S."/>
            <person name="Kim G.S."/>
            <person name="Lee C.S."/>
            <person name="Lim S."/>
            <person name="Lee J."/>
            <person name="Roh S.H."/>
            <person name="Kang H."/>
            <person name="Ha J.M."/>
            <person name="Bae S."/>
            <person name="Jung H.Y."/>
            <person name="Kim M.K."/>
        </authorList>
    </citation>
    <scope>NUCLEOTIDE SEQUENCE [LARGE SCALE GENOMIC DNA]</scope>
    <source>
        <strain evidence="2 3">LCS9</strain>
    </source>
</reference>
<keyword evidence="1" id="KW-0732">Signal</keyword>
<evidence type="ECO:0000313" key="3">
    <source>
        <dbReference type="Proteomes" id="UP000077177"/>
    </source>
</evidence>
<dbReference type="AlphaFoldDB" id="A0A172U1A5"/>
<accession>A0A172U1A5</accession>
<feature type="signal peptide" evidence="1">
    <location>
        <begin position="1"/>
        <end position="18"/>
    </location>
</feature>
<evidence type="ECO:0000256" key="1">
    <source>
        <dbReference type="SAM" id="SignalP"/>
    </source>
</evidence>
<dbReference type="Proteomes" id="UP000077177">
    <property type="component" value="Chromosome"/>
</dbReference>
<dbReference type="RefSeq" id="WP_066408567.1">
    <property type="nucleotide sequence ID" value="NZ_CP011390.1"/>
</dbReference>
<evidence type="ECO:0000313" key="2">
    <source>
        <dbReference type="EMBL" id="ANE53036.1"/>
    </source>
</evidence>
<organism evidence="2 3">
    <name type="scientific">Flavisolibacter tropicus</name>
    <dbReference type="NCBI Taxonomy" id="1492898"/>
    <lineage>
        <taxon>Bacteria</taxon>
        <taxon>Pseudomonadati</taxon>
        <taxon>Bacteroidota</taxon>
        <taxon>Chitinophagia</taxon>
        <taxon>Chitinophagales</taxon>
        <taxon>Chitinophagaceae</taxon>
        <taxon>Flavisolibacter</taxon>
    </lineage>
</organism>
<keyword evidence="3" id="KW-1185">Reference proteome</keyword>
<feature type="chain" id="PRO_5008001541" description="YkuD domain-containing protein" evidence="1">
    <location>
        <begin position="19"/>
        <end position="289"/>
    </location>
</feature>
<sequence>MKNILLWIFLFASMIVHAQDAEFIVYFTKGKVLKTVNGSKALQKGDRLGRADVLQVPDKAEVVLICKSYNTVRIKAKGRYTVQSLLSQCNQAKTSFSSSYFHYIWDELTHVHGSPEKDPLKYMHNTGAVSRGCAMVQTSLPVDTVHYVSGQLPIYFKTAHRRPHVSVYNDIQEGALLVKETLGNDPIQMDWLMTKLKGEGEYYWQITDADGTSCERNYLRVWNGREYQAAVAQLLASVITTEPAETAYMKGYLLEEKHFLAEAFKYYQQAAKLNSNNTIYKKTLLRFYE</sequence>
<dbReference type="OrthoDB" id="633379at2"/>
<reference evidence="3" key="1">
    <citation type="submission" date="2015-01" db="EMBL/GenBank/DDBJ databases">
        <title>Flavisolibacter sp./LCS9/ whole genome sequencing.</title>
        <authorList>
            <person name="Kim M.K."/>
            <person name="Srinivasan S."/>
            <person name="Lee J.-J."/>
        </authorList>
    </citation>
    <scope>NUCLEOTIDE SEQUENCE [LARGE SCALE GENOMIC DNA]</scope>
    <source>
        <strain evidence="3">LCS9</strain>
    </source>
</reference>
<name>A0A172U1A5_9BACT</name>
<gene>
    <name evidence="2" type="ORF">SY85_23735</name>
</gene>
<dbReference type="STRING" id="1492898.SY85_23735"/>
<protein>
    <recommendedName>
        <fullName evidence="4">YkuD domain-containing protein</fullName>
    </recommendedName>
</protein>